<proteinExistence type="predicted"/>
<dbReference type="AlphaFoldDB" id="A0A2M7S9Z4"/>
<dbReference type="EMBL" id="PFMR01000198">
    <property type="protein sequence ID" value="PIZ16279.1"/>
    <property type="molecule type" value="Genomic_DNA"/>
</dbReference>
<keyword evidence="1" id="KW-0175">Coiled coil</keyword>
<dbReference type="Proteomes" id="UP000229307">
    <property type="component" value="Unassembled WGS sequence"/>
</dbReference>
<evidence type="ECO:0000256" key="1">
    <source>
        <dbReference type="SAM" id="Coils"/>
    </source>
</evidence>
<organism evidence="2 3">
    <name type="scientific">Candidatus Desantisbacteria bacterium CG_4_10_14_0_8_um_filter_48_22</name>
    <dbReference type="NCBI Taxonomy" id="1974543"/>
    <lineage>
        <taxon>Bacteria</taxon>
        <taxon>Candidatus Desantisiibacteriota</taxon>
    </lineage>
</organism>
<feature type="non-terminal residue" evidence="2">
    <location>
        <position position="1"/>
    </location>
</feature>
<dbReference type="Gene3D" id="1.10.287.1490">
    <property type="match status" value="1"/>
</dbReference>
<accession>A0A2M7S9Z4</accession>
<reference evidence="3" key="1">
    <citation type="submission" date="2017-09" db="EMBL/GenBank/DDBJ databases">
        <title>Depth-based differentiation of microbial function through sediment-hosted aquifers and enrichment of novel symbionts in the deep terrestrial subsurface.</title>
        <authorList>
            <person name="Probst A.J."/>
            <person name="Ladd B."/>
            <person name="Jarett J.K."/>
            <person name="Geller-Mcgrath D.E."/>
            <person name="Sieber C.M.K."/>
            <person name="Emerson J.B."/>
            <person name="Anantharaman K."/>
            <person name="Thomas B.C."/>
            <person name="Malmstrom R."/>
            <person name="Stieglmeier M."/>
            <person name="Klingl A."/>
            <person name="Woyke T."/>
            <person name="Ryan C.M."/>
            <person name="Banfield J.F."/>
        </authorList>
    </citation>
    <scope>NUCLEOTIDE SEQUENCE [LARGE SCALE GENOMIC DNA]</scope>
</reference>
<protein>
    <submittedName>
        <fullName evidence="2">Uncharacterized protein</fullName>
    </submittedName>
</protein>
<evidence type="ECO:0000313" key="3">
    <source>
        <dbReference type="Proteomes" id="UP000229307"/>
    </source>
</evidence>
<comment type="caution">
    <text evidence="2">The sequence shown here is derived from an EMBL/GenBank/DDBJ whole genome shotgun (WGS) entry which is preliminary data.</text>
</comment>
<gene>
    <name evidence="2" type="ORF">COY52_07495</name>
</gene>
<sequence length="137" mass="15990">EIRKTNFDTKVELGDLQISIKKLDGDLQLSKSKLKFLRKKLTEFFTDEDRAEVKGLEAKINYLEPKVKSLNSSLKSMQEALKKSDAELLEMNKKYNAELRKAVMDWKKLPPAERQKQRLNYDLWQSIEQNSGDTILN</sequence>
<name>A0A2M7S9Z4_9BACT</name>
<feature type="coiled-coil region" evidence="1">
    <location>
        <begin position="67"/>
        <end position="94"/>
    </location>
</feature>
<evidence type="ECO:0000313" key="2">
    <source>
        <dbReference type="EMBL" id="PIZ16279.1"/>
    </source>
</evidence>